<organism evidence="3 4">
    <name type="scientific">Rugosimonospora acidiphila</name>
    <dbReference type="NCBI Taxonomy" id="556531"/>
    <lineage>
        <taxon>Bacteria</taxon>
        <taxon>Bacillati</taxon>
        <taxon>Actinomycetota</taxon>
        <taxon>Actinomycetes</taxon>
        <taxon>Micromonosporales</taxon>
        <taxon>Micromonosporaceae</taxon>
        <taxon>Rugosimonospora</taxon>
    </lineage>
</organism>
<accession>A0ABP9SHV2</accession>
<proteinExistence type="inferred from homology"/>
<gene>
    <name evidence="3" type="ORF">GCM10023322_64230</name>
</gene>
<evidence type="ECO:0000313" key="4">
    <source>
        <dbReference type="Proteomes" id="UP001501570"/>
    </source>
</evidence>
<evidence type="ECO:0000256" key="2">
    <source>
        <dbReference type="SAM" id="MobiDB-lite"/>
    </source>
</evidence>
<dbReference type="PANTHER" id="PTHR30289:SF1">
    <property type="entry name" value="PEBP (PHOSPHATIDYLETHANOLAMINE-BINDING PROTEIN) FAMILY PROTEIN"/>
    <property type="match status" value="1"/>
</dbReference>
<reference evidence="4" key="1">
    <citation type="journal article" date="2019" name="Int. J. Syst. Evol. Microbiol.">
        <title>The Global Catalogue of Microorganisms (GCM) 10K type strain sequencing project: providing services to taxonomists for standard genome sequencing and annotation.</title>
        <authorList>
            <consortium name="The Broad Institute Genomics Platform"/>
            <consortium name="The Broad Institute Genome Sequencing Center for Infectious Disease"/>
            <person name="Wu L."/>
            <person name="Ma J."/>
        </authorList>
    </citation>
    <scope>NUCLEOTIDE SEQUENCE [LARGE SCALE GENOMIC DNA]</scope>
    <source>
        <strain evidence="4">JCM 18304</strain>
    </source>
</reference>
<evidence type="ECO:0000256" key="1">
    <source>
        <dbReference type="ARBA" id="ARBA00007120"/>
    </source>
</evidence>
<dbReference type="RefSeq" id="WP_345635983.1">
    <property type="nucleotide sequence ID" value="NZ_BAABJQ010000025.1"/>
</dbReference>
<dbReference type="PANTHER" id="PTHR30289">
    <property type="entry name" value="UNCHARACTERIZED PROTEIN YBCL-RELATED"/>
    <property type="match status" value="1"/>
</dbReference>
<keyword evidence="4" id="KW-1185">Reference proteome</keyword>
<dbReference type="NCBIfam" id="TIGR00481">
    <property type="entry name" value="YbhB/YbcL family Raf kinase inhibitor-like protein"/>
    <property type="match status" value="1"/>
</dbReference>
<feature type="region of interest" description="Disordered" evidence="2">
    <location>
        <begin position="72"/>
        <end position="94"/>
    </location>
</feature>
<dbReference type="EMBL" id="BAABJQ010000025">
    <property type="protein sequence ID" value="GAA5196092.1"/>
    <property type="molecule type" value="Genomic_DNA"/>
</dbReference>
<dbReference type="InterPro" id="IPR008914">
    <property type="entry name" value="PEBP"/>
</dbReference>
<name>A0ABP9SHV2_9ACTN</name>
<dbReference type="GO" id="GO:0004860">
    <property type="term" value="F:protein kinase inhibitor activity"/>
    <property type="evidence" value="ECO:0007669"/>
    <property type="project" value="UniProtKB-KW"/>
</dbReference>
<dbReference type="SUPFAM" id="SSF49777">
    <property type="entry name" value="PEBP-like"/>
    <property type="match status" value="1"/>
</dbReference>
<dbReference type="Proteomes" id="UP001501570">
    <property type="component" value="Unassembled WGS sequence"/>
</dbReference>
<dbReference type="InterPro" id="IPR036610">
    <property type="entry name" value="PEBP-like_sf"/>
</dbReference>
<dbReference type="Pfam" id="PF01161">
    <property type="entry name" value="PBP"/>
    <property type="match status" value="1"/>
</dbReference>
<sequence length="150" mass="16108">MASIQLDSPAFGNHDEIPARYAHTGENISPPLRWSGLPESATELILLCEDPDAPSTTFLHWLVTGIDPASNGVSEGQIPRGGQEWPNGFGEPGWGGPQPPPGDPAHRFVFHLYALGQPIQLPDQPSAYDVHRHVDEAAVASGTTVGLFQR</sequence>
<dbReference type="CDD" id="cd00865">
    <property type="entry name" value="PEBP_bact_arch"/>
    <property type="match status" value="1"/>
</dbReference>
<dbReference type="Gene3D" id="3.90.280.10">
    <property type="entry name" value="PEBP-like"/>
    <property type="match status" value="1"/>
</dbReference>
<evidence type="ECO:0000313" key="3">
    <source>
        <dbReference type="EMBL" id="GAA5196092.1"/>
    </source>
</evidence>
<comment type="caution">
    <text evidence="3">The sequence shown here is derived from an EMBL/GenBank/DDBJ whole genome shotgun (WGS) entry which is preliminary data.</text>
</comment>
<dbReference type="InterPro" id="IPR005247">
    <property type="entry name" value="YbhB_YbcL/LppC-like"/>
</dbReference>
<comment type="similarity">
    <text evidence="1">Belongs to the UPF0098 family.</text>
</comment>
<keyword evidence="3" id="KW-0649">Protein kinase inhibitor</keyword>
<protein>
    <submittedName>
        <fullName evidence="3">YbhB/YbcL family Raf kinase inhibitor-like protein</fullName>
    </submittedName>
</protein>